<dbReference type="RefSeq" id="XP_040786807.1">
    <property type="nucleotide sequence ID" value="XM_040930357.1"/>
</dbReference>
<evidence type="ECO:0000259" key="8">
    <source>
        <dbReference type="Pfam" id="PF20684"/>
    </source>
</evidence>
<evidence type="ECO:0000256" key="2">
    <source>
        <dbReference type="ARBA" id="ARBA00022692"/>
    </source>
</evidence>
<comment type="caution">
    <text evidence="9">The sequence shown here is derived from an EMBL/GenBank/DDBJ whole genome shotgun (WGS) entry which is preliminary data.</text>
</comment>
<feature type="transmembrane region" description="Helical" evidence="7">
    <location>
        <begin position="79"/>
        <end position="103"/>
    </location>
</feature>
<feature type="compositionally biased region" description="Basic and acidic residues" evidence="6">
    <location>
        <begin position="431"/>
        <end position="444"/>
    </location>
</feature>
<evidence type="ECO:0000256" key="4">
    <source>
        <dbReference type="ARBA" id="ARBA00023136"/>
    </source>
</evidence>
<proteinExistence type="inferred from homology"/>
<feature type="compositionally biased region" description="Polar residues" evidence="6">
    <location>
        <begin position="389"/>
        <end position="408"/>
    </location>
</feature>
<dbReference type="InterPro" id="IPR049326">
    <property type="entry name" value="Rhodopsin_dom_fungi"/>
</dbReference>
<evidence type="ECO:0000313" key="9">
    <source>
        <dbReference type="EMBL" id="KAF1844244.1"/>
    </source>
</evidence>
<evidence type="ECO:0000256" key="5">
    <source>
        <dbReference type="ARBA" id="ARBA00038359"/>
    </source>
</evidence>
<keyword evidence="10" id="KW-1185">Reference proteome</keyword>
<feature type="transmembrane region" description="Helical" evidence="7">
    <location>
        <begin position="210"/>
        <end position="233"/>
    </location>
</feature>
<comment type="subcellular location">
    <subcellularLocation>
        <location evidence="1">Membrane</location>
        <topology evidence="1">Multi-pass membrane protein</topology>
    </subcellularLocation>
</comment>
<sequence>MADLNGLHSHASVLFTRDGGLHPPPEVLKSWPNPNHINPEERGWAAPIVLLVVLGITFLVYMARIWARLVVAKNAGLDDLLISIAMLPLLGLAISVVLAIRVYGFQWHVWDQNAHSVVSSREIAMSIELNYMISTTLIKISILCFYRRITGGLTNTFVYWVWGSIIFCVIYGIMFTFLIAFICSPITGFFHLYDVPWRLTHELTCYNEGAVIVACAAISTVQDLVICMLPIFLIWNLRIQRRQKVALCGIFGMGLTTCVCGIMRTYYATYIYYYTYDITWHAYHGWIWTVLEAELGVICASAPALKVFFRRYFSKNSTRIGYSGNDDPRTLAHISRMHGYGRVTPMHSTHSTTTSRIVASGSHDEDVPLDGIKISQGLDVHVELRDDQSQTSYASTKNLTAPPISNQPGRKGRNDWLEGCRTVCIALKPGSRSDSRSRSHDRNIKSGLSEV</sequence>
<keyword evidence="4 7" id="KW-0472">Membrane</keyword>
<keyword evidence="3 7" id="KW-1133">Transmembrane helix</keyword>
<evidence type="ECO:0000256" key="1">
    <source>
        <dbReference type="ARBA" id="ARBA00004141"/>
    </source>
</evidence>
<protein>
    <recommendedName>
        <fullName evidence="8">Rhodopsin domain-containing protein</fullName>
    </recommendedName>
</protein>
<gene>
    <name evidence="9" type="ORF">K460DRAFT_317563</name>
</gene>
<dbReference type="EMBL" id="ML976617">
    <property type="protein sequence ID" value="KAF1844244.1"/>
    <property type="molecule type" value="Genomic_DNA"/>
</dbReference>
<feature type="domain" description="Rhodopsin" evidence="8">
    <location>
        <begin position="63"/>
        <end position="311"/>
    </location>
</feature>
<feature type="transmembrane region" description="Helical" evidence="7">
    <location>
        <begin position="157"/>
        <end position="190"/>
    </location>
</feature>
<comment type="similarity">
    <text evidence="5">Belongs to the SAT4 family.</text>
</comment>
<feature type="region of interest" description="Disordered" evidence="6">
    <location>
        <begin position="430"/>
        <end position="451"/>
    </location>
</feature>
<dbReference type="PANTHER" id="PTHR33048">
    <property type="entry name" value="PTH11-LIKE INTEGRAL MEMBRANE PROTEIN (AFU_ORTHOLOGUE AFUA_5G11245)"/>
    <property type="match status" value="1"/>
</dbReference>
<organism evidence="9 10">
    <name type="scientific">Cucurbitaria berberidis CBS 394.84</name>
    <dbReference type="NCBI Taxonomy" id="1168544"/>
    <lineage>
        <taxon>Eukaryota</taxon>
        <taxon>Fungi</taxon>
        <taxon>Dikarya</taxon>
        <taxon>Ascomycota</taxon>
        <taxon>Pezizomycotina</taxon>
        <taxon>Dothideomycetes</taxon>
        <taxon>Pleosporomycetidae</taxon>
        <taxon>Pleosporales</taxon>
        <taxon>Pleosporineae</taxon>
        <taxon>Cucurbitariaceae</taxon>
        <taxon>Cucurbitaria</taxon>
    </lineage>
</organism>
<feature type="transmembrane region" description="Helical" evidence="7">
    <location>
        <begin position="286"/>
        <end position="309"/>
    </location>
</feature>
<evidence type="ECO:0000256" key="6">
    <source>
        <dbReference type="SAM" id="MobiDB-lite"/>
    </source>
</evidence>
<accession>A0A9P4GF07</accession>
<evidence type="ECO:0000256" key="7">
    <source>
        <dbReference type="SAM" id="Phobius"/>
    </source>
</evidence>
<feature type="transmembrane region" description="Helical" evidence="7">
    <location>
        <begin position="245"/>
        <end position="266"/>
    </location>
</feature>
<keyword evidence="2 7" id="KW-0812">Transmembrane</keyword>
<reference evidence="9" key="1">
    <citation type="submission" date="2020-01" db="EMBL/GenBank/DDBJ databases">
        <authorList>
            <consortium name="DOE Joint Genome Institute"/>
            <person name="Haridas S."/>
            <person name="Albert R."/>
            <person name="Binder M."/>
            <person name="Bloem J."/>
            <person name="Labutti K."/>
            <person name="Salamov A."/>
            <person name="Andreopoulos B."/>
            <person name="Baker S.E."/>
            <person name="Barry K."/>
            <person name="Bills G."/>
            <person name="Bluhm B.H."/>
            <person name="Cannon C."/>
            <person name="Castanera R."/>
            <person name="Culley D.E."/>
            <person name="Daum C."/>
            <person name="Ezra D."/>
            <person name="Gonzalez J.B."/>
            <person name="Henrissat B."/>
            <person name="Kuo A."/>
            <person name="Liang C."/>
            <person name="Lipzen A."/>
            <person name="Lutzoni F."/>
            <person name="Magnuson J."/>
            <person name="Mondo S."/>
            <person name="Nolan M."/>
            <person name="Ohm R."/>
            <person name="Pangilinan J."/>
            <person name="Park H.-J."/>
            <person name="Ramirez L."/>
            <person name="Alfaro M."/>
            <person name="Sun H."/>
            <person name="Tritt A."/>
            <person name="Yoshinaga Y."/>
            <person name="Zwiers L.-H."/>
            <person name="Turgeon B.G."/>
            <person name="Goodwin S.B."/>
            <person name="Spatafora J.W."/>
            <person name="Crous P.W."/>
            <person name="Grigoriev I.V."/>
        </authorList>
    </citation>
    <scope>NUCLEOTIDE SEQUENCE</scope>
    <source>
        <strain evidence="9">CBS 394.84</strain>
    </source>
</reference>
<feature type="region of interest" description="Disordered" evidence="6">
    <location>
        <begin position="389"/>
        <end position="413"/>
    </location>
</feature>
<evidence type="ECO:0000256" key="3">
    <source>
        <dbReference type="ARBA" id="ARBA00022989"/>
    </source>
</evidence>
<dbReference type="GeneID" id="63847609"/>
<evidence type="ECO:0000313" key="10">
    <source>
        <dbReference type="Proteomes" id="UP000800039"/>
    </source>
</evidence>
<feature type="transmembrane region" description="Helical" evidence="7">
    <location>
        <begin position="123"/>
        <end position="145"/>
    </location>
</feature>
<dbReference type="GO" id="GO:0016020">
    <property type="term" value="C:membrane"/>
    <property type="evidence" value="ECO:0007669"/>
    <property type="project" value="UniProtKB-SubCell"/>
</dbReference>
<dbReference type="Pfam" id="PF20684">
    <property type="entry name" value="Fung_rhodopsin"/>
    <property type="match status" value="1"/>
</dbReference>
<dbReference type="Proteomes" id="UP000800039">
    <property type="component" value="Unassembled WGS sequence"/>
</dbReference>
<dbReference type="OrthoDB" id="5329176at2759"/>
<name>A0A9P4GF07_9PLEO</name>
<dbReference type="PANTHER" id="PTHR33048:SF129">
    <property type="entry name" value="INTEGRAL MEMBRANE PROTEIN-RELATED"/>
    <property type="match status" value="1"/>
</dbReference>
<dbReference type="InterPro" id="IPR052337">
    <property type="entry name" value="SAT4-like"/>
</dbReference>
<feature type="transmembrane region" description="Helical" evidence="7">
    <location>
        <begin position="44"/>
        <end position="67"/>
    </location>
</feature>
<dbReference type="AlphaFoldDB" id="A0A9P4GF07"/>